<comment type="caution">
    <text evidence="9">The sequence shown here is derived from an EMBL/GenBank/DDBJ whole genome shotgun (WGS) entry which is preliminary data.</text>
</comment>
<dbReference type="EMBL" id="BAABJA010000001">
    <property type="protein sequence ID" value="GAA4658584.1"/>
    <property type="molecule type" value="Genomic_DNA"/>
</dbReference>
<dbReference type="CDD" id="cd00515">
    <property type="entry name" value="HAM1"/>
    <property type="match status" value="1"/>
</dbReference>
<feature type="binding site" evidence="7">
    <location>
        <position position="186"/>
    </location>
    <ligand>
        <name>substrate</name>
    </ligand>
</feature>
<gene>
    <name evidence="9" type="primary">rdgB</name>
    <name evidence="9" type="ORF">GCM10023262_02570</name>
</gene>
<feature type="binding site" evidence="7">
    <location>
        <position position="74"/>
    </location>
    <ligand>
        <name>Mg(2+)</name>
        <dbReference type="ChEBI" id="CHEBI:18420"/>
    </ligand>
</feature>
<keyword evidence="10" id="KW-1185">Reference proteome</keyword>
<evidence type="ECO:0000256" key="7">
    <source>
        <dbReference type="HAMAP-Rule" id="MF_01405"/>
    </source>
</evidence>
<comment type="similarity">
    <text evidence="1 7 8">Belongs to the HAM1 NTPase family.</text>
</comment>
<feature type="binding site" evidence="7">
    <location>
        <begin position="13"/>
        <end position="18"/>
    </location>
    <ligand>
        <name>substrate</name>
    </ligand>
</feature>
<keyword evidence="4 7" id="KW-0378">Hydrolase</keyword>
<comment type="cofactor">
    <cofactor evidence="7">
        <name>Mg(2+)</name>
        <dbReference type="ChEBI" id="CHEBI:18420"/>
    </cofactor>
    <text evidence="7">Binds 1 Mg(2+) ion per subunit.</text>
</comment>
<comment type="function">
    <text evidence="7">Pyrophosphatase that catalyzes the hydrolysis of nucleoside triphosphates to their monophosphate derivatives, with a high preference for the non-canonical purine nucleotides XTP (xanthosine triphosphate), dITP (deoxyinosine triphosphate) and ITP. Seems to function as a house-cleaning enzyme that removes non-canonical purine nucleotides from the nucleotide pool, thus preventing their incorporation into DNA/RNA and avoiding chromosomal lesions.</text>
</comment>
<dbReference type="Gene3D" id="3.90.950.10">
    <property type="match status" value="1"/>
</dbReference>
<dbReference type="NCBIfam" id="TIGR00042">
    <property type="entry name" value="RdgB/HAM1 family non-canonical purine NTP pyrophosphatase"/>
    <property type="match status" value="1"/>
</dbReference>
<feature type="binding site" evidence="7">
    <location>
        <begin position="200"/>
        <end position="201"/>
    </location>
    <ligand>
        <name>substrate</name>
    </ligand>
</feature>
<name>A0ABP8VCL2_9HYPH</name>
<dbReference type="InterPro" id="IPR002637">
    <property type="entry name" value="RdgB/HAM1"/>
</dbReference>
<evidence type="ECO:0000313" key="9">
    <source>
        <dbReference type="EMBL" id="GAA4658584.1"/>
    </source>
</evidence>
<evidence type="ECO:0000256" key="1">
    <source>
        <dbReference type="ARBA" id="ARBA00008023"/>
    </source>
</evidence>
<dbReference type="InterPro" id="IPR029001">
    <property type="entry name" value="ITPase-like_fam"/>
</dbReference>
<evidence type="ECO:0000256" key="3">
    <source>
        <dbReference type="ARBA" id="ARBA00022741"/>
    </source>
</evidence>
<accession>A0ABP8VCL2</accession>
<keyword evidence="2 7" id="KW-0479">Metal-binding</keyword>
<feature type="binding site" evidence="7">
    <location>
        <position position="75"/>
    </location>
    <ligand>
        <name>substrate</name>
    </ligand>
</feature>
<comment type="subunit">
    <text evidence="7">Homodimer.</text>
</comment>
<dbReference type="PANTHER" id="PTHR11067">
    <property type="entry name" value="INOSINE TRIPHOSPHATE PYROPHOSPHATASE/HAM1 PROTEIN"/>
    <property type="match status" value="1"/>
</dbReference>
<comment type="caution">
    <text evidence="7">Lacks conserved residue(s) required for the propagation of feature annotation.</text>
</comment>
<comment type="catalytic activity">
    <reaction evidence="7">
        <text>XTP + H2O = XMP + diphosphate + H(+)</text>
        <dbReference type="Rhea" id="RHEA:28610"/>
        <dbReference type="ChEBI" id="CHEBI:15377"/>
        <dbReference type="ChEBI" id="CHEBI:15378"/>
        <dbReference type="ChEBI" id="CHEBI:33019"/>
        <dbReference type="ChEBI" id="CHEBI:57464"/>
        <dbReference type="ChEBI" id="CHEBI:61314"/>
        <dbReference type="EC" id="3.6.1.66"/>
    </reaction>
</comment>
<evidence type="ECO:0000313" key="10">
    <source>
        <dbReference type="Proteomes" id="UP001501699"/>
    </source>
</evidence>
<evidence type="ECO:0000256" key="2">
    <source>
        <dbReference type="ARBA" id="ARBA00022723"/>
    </source>
</evidence>
<keyword evidence="3 7" id="KW-0547">Nucleotide-binding</keyword>
<dbReference type="SUPFAM" id="SSF52972">
    <property type="entry name" value="ITPase-like"/>
    <property type="match status" value="1"/>
</dbReference>
<dbReference type="HAMAP" id="MF_01405">
    <property type="entry name" value="Non_canon_purine_NTPase"/>
    <property type="match status" value="1"/>
</dbReference>
<proteinExistence type="inferred from homology"/>
<evidence type="ECO:0000256" key="6">
    <source>
        <dbReference type="ARBA" id="ARBA00023080"/>
    </source>
</evidence>
<protein>
    <recommendedName>
        <fullName evidence="7">dITP/XTP pyrophosphatase</fullName>
        <ecNumber evidence="7">3.6.1.66</ecNumber>
    </recommendedName>
    <alternativeName>
        <fullName evidence="7">Non-canonical purine NTP pyrophosphatase</fullName>
    </alternativeName>
    <alternativeName>
        <fullName evidence="7">Non-standard purine NTP pyrophosphatase</fullName>
    </alternativeName>
    <alternativeName>
        <fullName evidence="7">Nucleoside-triphosphate diphosphatase</fullName>
    </alternativeName>
    <alternativeName>
        <fullName evidence="7">Nucleoside-triphosphate pyrophosphatase</fullName>
        <shortName evidence="7">NTPase</shortName>
    </alternativeName>
</protein>
<evidence type="ECO:0000256" key="4">
    <source>
        <dbReference type="ARBA" id="ARBA00022801"/>
    </source>
</evidence>
<dbReference type="InterPro" id="IPR020922">
    <property type="entry name" value="dITP/XTP_pyrophosphatase"/>
</dbReference>
<comment type="catalytic activity">
    <reaction evidence="7">
        <text>dITP + H2O = dIMP + diphosphate + H(+)</text>
        <dbReference type="Rhea" id="RHEA:28342"/>
        <dbReference type="ChEBI" id="CHEBI:15377"/>
        <dbReference type="ChEBI" id="CHEBI:15378"/>
        <dbReference type="ChEBI" id="CHEBI:33019"/>
        <dbReference type="ChEBI" id="CHEBI:61194"/>
        <dbReference type="ChEBI" id="CHEBI:61382"/>
        <dbReference type="EC" id="3.6.1.66"/>
    </reaction>
</comment>
<comment type="catalytic activity">
    <reaction evidence="7">
        <text>ITP + H2O = IMP + diphosphate + H(+)</text>
        <dbReference type="Rhea" id="RHEA:29399"/>
        <dbReference type="ChEBI" id="CHEBI:15377"/>
        <dbReference type="ChEBI" id="CHEBI:15378"/>
        <dbReference type="ChEBI" id="CHEBI:33019"/>
        <dbReference type="ChEBI" id="CHEBI:58053"/>
        <dbReference type="ChEBI" id="CHEBI:61402"/>
        <dbReference type="EC" id="3.6.1.66"/>
    </reaction>
</comment>
<keyword evidence="5 7" id="KW-0460">Magnesium</keyword>
<feature type="binding site" evidence="7">
    <location>
        <begin position="163"/>
        <end position="166"/>
    </location>
    <ligand>
        <name>substrate</name>
    </ligand>
</feature>
<dbReference type="Pfam" id="PF01725">
    <property type="entry name" value="Ham1p_like"/>
    <property type="match status" value="1"/>
</dbReference>
<organism evidence="9 10">
    <name type="scientific">Bartonella pachyuromydis</name>
    <dbReference type="NCBI Taxonomy" id="931097"/>
    <lineage>
        <taxon>Bacteria</taxon>
        <taxon>Pseudomonadati</taxon>
        <taxon>Pseudomonadota</taxon>
        <taxon>Alphaproteobacteria</taxon>
        <taxon>Hyphomicrobiales</taxon>
        <taxon>Bartonellaceae</taxon>
        <taxon>Bartonella</taxon>
    </lineage>
</organism>
<evidence type="ECO:0000256" key="5">
    <source>
        <dbReference type="ARBA" id="ARBA00022842"/>
    </source>
</evidence>
<feature type="active site" description="Proton acceptor" evidence="7">
    <location>
        <position position="74"/>
    </location>
</feature>
<keyword evidence="6 7" id="KW-0546">Nucleotide metabolism</keyword>
<reference evidence="10" key="1">
    <citation type="journal article" date="2019" name="Int. J. Syst. Evol. Microbiol.">
        <title>The Global Catalogue of Microorganisms (GCM) 10K type strain sequencing project: providing services to taxonomists for standard genome sequencing and annotation.</title>
        <authorList>
            <consortium name="The Broad Institute Genomics Platform"/>
            <consortium name="The Broad Institute Genome Sequencing Center for Infectious Disease"/>
            <person name="Wu L."/>
            <person name="Ma J."/>
        </authorList>
    </citation>
    <scope>NUCLEOTIDE SEQUENCE [LARGE SCALE GENOMIC DNA]</scope>
    <source>
        <strain evidence="10">JCM 17714</strain>
    </source>
</reference>
<dbReference type="Proteomes" id="UP001501699">
    <property type="component" value="Unassembled WGS sequence"/>
</dbReference>
<sequence length="216" mass="23866">MRSIAAKKLVIATHNTGKLHEITTLFAPFGLIIQSAKELGLPEPQETGTTFEENAYIKAFSAAKNTGLPALSDDSGLEVDALNGAPGVYTADLALQPDGTRDFLKAMQKIEDELQKNGAHEKSQRKCRFISVICIAWPDAHADYFRGCVEGTFIWPPRGDKGFGFDPIFLPDEYENTFGEMSTKQKHGWKLNDKTPPLSHRARAFKLLAENLLTLS</sequence>
<dbReference type="RefSeq" id="WP_345118284.1">
    <property type="nucleotide sequence ID" value="NZ_BAABJA010000001.1"/>
</dbReference>
<dbReference type="EC" id="3.6.1.66" evidence="7"/>
<dbReference type="PANTHER" id="PTHR11067:SF9">
    <property type="entry name" value="INOSINE TRIPHOSPHATE PYROPHOSPHATASE"/>
    <property type="match status" value="1"/>
</dbReference>
<evidence type="ECO:0000256" key="8">
    <source>
        <dbReference type="RuleBase" id="RU003781"/>
    </source>
</evidence>